<sequence>MINKTEKEAQKIGPINCDRKSLIGKLKRAKGISCPARAFRFSLSEDTYRTIANEAQRYEMSIRCAAKHKNIDLVKYYLDILKVLKDLTKEGFVQDAYEKSVRFINENIDEYCSEIMKKINRAFESQDGLREDDIREYKNAVEYIQAIHKQLGEHLQSGLVSSAALLQNIHIKLWERRHDLEGNDIYCPSVEIFLLNIYMLKAAFEELELDYCKSCKDFNDRFDVLVKSAHDFILTNEFNEVAEIILAIYKSSRVLKAHLSEKMEDKYRDTFVLLLNHLNNFSEKAEPILDKVRLNDNDVKTLNEYIDILRSAKETSTLQDRFLTYEEMLKNGPGTLSDNFKNLNQIYNDFIEKIVKYFDQINIRIKELFEKNGDYALEQIEKLVSDMDTIRKIPEIEAKTSGTYYRTVENVRGYMQHLQKDAEQLLADMDKKSGSTNYSHLARSSSRLKNAEWINRVSPGAYETLMRCIREDLIGNAQKLEEQLQRLDFHLRHPENVALAQDIIEKVESMQILDGSVPDLEKYRDRILDWFRKIAQEAFDSIQKTFNLQDRDVYTLKQQLKELQNIRSEYKSLHPAQKYLQEQEYSNIDQLNSEIEDVTKKLKADNDKEQVMKINKKEEINKLQVIIQRYMSITEKNSDKSRAKKAVAKVAAVFQKGNVEENSYLKEQGFLKIDDVYEAKLNIEKDYDKKLQLIQQSCQAFSDTLSRLENIREQYKLFLLVRSDSVSSEGTKYLQEKQQRSIESLNAKIEEKKKSISEREKNRQAYEFSGRFNGSVANNALLYIIQCEKVGDSRVKEIATETNEILQKYISEYGCFLNQEITRLYQSASDSDVEGGPLQYSHELYMRLEELSSLSRFDEVYKYINGVEKIEHWKREFLDRYRTLSGKMEEYKDDNGNLRKQLNIVQTLSCLDEFCGNTRFKDLYTKYHVDMGKDVRDAYRNVLNYVSEWDYANASIWLSEIDGKPLNQKAIAQIQHALQSSLTKLMKDTKCMAHWLHGKIEKEEDNREEIKRIKDNIEKIQMALSRSNIVDLLEVKTKSDLNNFDADINEILSEIILKGLCSIEKLMVTDHFAEAEQGMKNISHVQRELIGYFTSDRVDKKTTELREKLVSLVDQILVRYHFTNIEDYFVNPSKDLLARLKTVSSHNTKYQPAYTTLLGKLKQDFSQAIEEAGRVPMKQRSAKLRPINHALCFIPDELQAPFKAHIEEMTTKIRNEEQDYKRELDSSLNCSDEHDHAITRIGALAKRFQEKELDEFFEKMNDDIFKRLQTFRTNLQTSLDENDMQSALAIMDKIIKYKESASSYIPGIQLIYDTARKSIIKNFENCTKILAEISKIEKPEIAEKALSNTIACVDLFGKLGTTDKEFLPVTAVHNCRKDLKRMMGYLQDNSEKYRHAIETMTIDDLYISMTISKRWQKLLYQVKGCDTNDGVLKSLIPDVRNVAIHTDMISEVTTKISCLKAKLNVELISDETTKFETKREEFFSQIKKSISKLKEIDAKLQDVLPTPVNAKESEENLIAKAKKICKQLLDTASKPELNQVECDHFRKYYEHLLAFDRHLSLPDVETHSTVDTYKAKVFEKVTLVCKEFANSGKDLEKAAELLVVVKSFAANLPMFDSQINTDIDEALKKSKEKHGPKHITDLSMTLERTDTGQRIMSEHTIFKGEDWRKRREKMQKQDDLEYILERLEGDDLDKDTLTELFKMFKKKYEDLLSVIMKSSDPKSQVDSLHTLISTTKCLVDKEAPKSTSLPLNETFMEKIPQLLAHIFAIWTLQNTEHYNAIRGIESSEAYLLKPHVAQVISIFRILGIGYQTGESARSLFNNLVQVGTREGKSMITAAIACSFALIGVDVNCSCYSDILSTRDKEAFASLFGALGIQEHIEYGTFNKLCENLLNEQCDVREKVRDMILKNRNALEIMAETKRIRQKVLLIDEVDVFLSEEYYGGLYTPVLYLKHPVIKTLLDTIWTNRTIRTLNGIKSMPAYATCASHFSNWTFLLDEAIKDMIASLQSFQSSTYLVQNDRIVYVEGEPIAENVVRGYDTIWTYYHENKNGKISASSLETNVGIIVNCGAFSYAEMPHGFAYITGVTGTLKTLAKAEKEILERVYEVKKSTYMPSVFGECRRNYNCASDVRVVKETEYFMEIRGEIDVFCRAKRAILVFFESEDKLMKFYHSSELSSIKESVQIITEKVSVKDRELYIKRAATIGKVTLLTRTFGRGTDFICNSQQFLANGGLHVLQKFFS</sequence>
<dbReference type="InterPro" id="IPR027417">
    <property type="entry name" value="P-loop_NTPase"/>
</dbReference>
<comment type="caution">
    <text evidence="2">The sequence shown here is derived from an EMBL/GenBank/DDBJ whole genome shotgun (WGS) entry which is preliminary data.</text>
</comment>
<dbReference type="PANTHER" id="PTHR30612:SF0">
    <property type="entry name" value="CHLOROPLAST PROTEIN-TRANSPORTING ATPASE"/>
    <property type="match status" value="1"/>
</dbReference>
<dbReference type="GO" id="GO:0006605">
    <property type="term" value="P:protein targeting"/>
    <property type="evidence" value="ECO:0007669"/>
    <property type="project" value="InterPro"/>
</dbReference>
<organism evidence="2 4">
    <name type="scientific">Rotaria socialis</name>
    <dbReference type="NCBI Taxonomy" id="392032"/>
    <lineage>
        <taxon>Eukaryota</taxon>
        <taxon>Metazoa</taxon>
        <taxon>Spiralia</taxon>
        <taxon>Gnathifera</taxon>
        <taxon>Rotifera</taxon>
        <taxon>Eurotatoria</taxon>
        <taxon>Bdelloidea</taxon>
        <taxon>Philodinida</taxon>
        <taxon>Philodinidae</taxon>
        <taxon>Rotaria</taxon>
    </lineage>
</organism>
<evidence type="ECO:0000313" key="2">
    <source>
        <dbReference type="EMBL" id="CAF3738354.1"/>
    </source>
</evidence>
<dbReference type="EMBL" id="CAJOBQ010000944">
    <property type="protein sequence ID" value="CAF4437451.1"/>
    <property type="molecule type" value="Genomic_DNA"/>
</dbReference>
<gene>
    <name evidence="2" type="ORF">FME351_LOCUS30110</name>
    <name evidence="3" type="ORF">TSG867_LOCUS15881</name>
</gene>
<dbReference type="GO" id="GO:0006886">
    <property type="term" value="P:intracellular protein transport"/>
    <property type="evidence" value="ECO:0007669"/>
    <property type="project" value="InterPro"/>
</dbReference>
<name>A0A818XL39_9BILA</name>
<reference evidence="2" key="1">
    <citation type="submission" date="2021-02" db="EMBL/GenBank/DDBJ databases">
        <authorList>
            <person name="Nowell W R."/>
        </authorList>
    </citation>
    <scope>NUCLEOTIDE SEQUENCE</scope>
</reference>
<dbReference type="GO" id="GO:0005524">
    <property type="term" value="F:ATP binding"/>
    <property type="evidence" value="ECO:0007669"/>
    <property type="project" value="InterPro"/>
</dbReference>
<feature type="coiled-coil region" evidence="1">
    <location>
        <begin position="581"/>
        <end position="608"/>
    </location>
</feature>
<protein>
    <submittedName>
        <fullName evidence="2">Uncharacterized protein</fullName>
    </submittedName>
</protein>
<dbReference type="Proteomes" id="UP000663862">
    <property type="component" value="Unassembled WGS sequence"/>
</dbReference>
<evidence type="ECO:0000313" key="3">
    <source>
        <dbReference type="EMBL" id="CAF4437451.1"/>
    </source>
</evidence>
<dbReference type="InterPro" id="IPR000185">
    <property type="entry name" value="SecA"/>
</dbReference>
<dbReference type="Gene3D" id="3.40.50.300">
    <property type="entry name" value="P-loop containing nucleotide triphosphate hydrolases"/>
    <property type="match status" value="2"/>
</dbReference>
<keyword evidence="1" id="KW-0175">Coiled coil</keyword>
<feature type="coiled-coil region" evidence="1">
    <location>
        <begin position="881"/>
        <end position="908"/>
    </location>
</feature>
<proteinExistence type="predicted"/>
<evidence type="ECO:0000313" key="4">
    <source>
        <dbReference type="Proteomes" id="UP000663869"/>
    </source>
</evidence>
<accession>A0A818XL39</accession>
<dbReference type="Proteomes" id="UP000663869">
    <property type="component" value="Unassembled WGS sequence"/>
</dbReference>
<dbReference type="PANTHER" id="PTHR30612">
    <property type="entry name" value="SECA INNER MEMBRANE COMPONENT OF SEC PROTEIN SECRETION SYSTEM"/>
    <property type="match status" value="1"/>
</dbReference>
<dbReference type="SUPFAM" id="SSF52540">
    <property type="entry name" value="P-loop containing nucleoside triphosphate hydrolases"/>
    <property type="match status" value="1"/>
</dbReference>
<evidence type="ECO:0000256" key="1">
    <source>
        <dbReference type="SAM" id="Coils"/>
    </source>
</evidence>
<dbReference type="EMBL" id="CAJNYU010004272">
    <property type="protein sequence ID" value="CAF3738354.1"/>
    <property type="molecule type" value="Genomic_DNA"/>
</dbReference>
<feature type="coiled-coil region" evidence="1">
    <location>
        <begin position="735"/>
        <end position="762"/>
    </location>
</feature>